<organism evidence="1 2">
    <name type="scientific">Emydomyces testavorans</name>
    <dbReference type="NCBI Taxonomy" id="2070801"/>
    <lineage>
        <taxon>Eukaryota</taxon>
        <taxon>Fungi</taxon>
        <taxon>Dikarya</taxon>
        <taxon>Ascomycota</taxon>
        <taxon>Pezizomycotina</taxon>
        <taxon>Eurotiomycetes</taxon>
        <taxon>Eurotiomycetidae</taxon>
        <taxon>Onygenales</taxon>
        <taxon>Nannizziopsiaceae</taxon>
        <taxon>Emydomyces</taxon>
    </lineage>
</organism>
<sequence>MRDGEVKATWQYERSPPSDAERAKLLALVLIGKVEKSRDQLDQSLKNVPIVQDARIPSQTGQ</sequence>
<reference evidence="1" key="1">
    <citation type="submission" date="2023-03" db="EMBL/GenBank/DDBJ databases">
        <title>Emydomyces testavorans Genome Sequence.</title>
        <authorList>
            <person name="Hoyer L."/>
        </authorList>
    </citation>
    <scope>NUCLEOTIDE SEQUENCE</scope>
    <source>
        <strain evidence="1">16-2883</strain>
    </source>
</reference>
<gene>
    <name evidence="1" type="ORF">PRK78_003641</name>
</gene>
<proteinExistence type="predicted"/>
<evidence type="ECO:0000313" key="1">
    <source>
        <dbReference type="EMBL" id="WEW58173.1"/>
    </source>
</evidence>
<name>A0AAF0DH62_9EURO</name>
<keyword evidence="2" id="KW-1185">Reference proteome</keyword>
<dbReference type="EMBL" id="CP120628">
    <property type="protein sequence ID" value="WEW58173.1"/>
    <property type="molecule type" value="Genomic_DNA"/>
</dbReference>
<dbReference type="Proteomes" id="UP001219355">
    <property type="component" value="Chromosome 2"/>
</dbReference>
<dbReference type="InterPro" id="IPR054208">
    <property type="entry name" value="DUF6914"/>
</dbReference>
<dbReference type="Pfam" id="PF21858">
    <property type="entry name" value="DUF6914"/>
    <property type="match status" value="1"/>
</dbReference>
<accession>A0AAF0DH62</accession>
<protein>
    <submittedName>
        <fullName evidence="1">Uncharacterized protein</fullName>
    </submittedName>
</protein>
<dbReference type="AlphaFoldDB" id="A0AAF0DH62"/>
<evidence type="ECO:0000313" key="2">
    <source>
        <dbReference type="Proteomes" id="UP001219355"/>
    </source>
</evidence>